<dbReference type="Gene3D" id="3.30.870.30">
    <property type="entry name" value="MITD, C-terminal phospholipase D-like domain"/>
    <property type="match status" value="1"/>
</dbReference>
<dbReference type="InterPro" id="IPR007330">
    <property type="entry name" value="MIT_dom"/>
</dbReference>
<dbReference type="InterPro" id="IPR038113">
    <property type="entry name" value="MITD1_C_sf"/>
</dbReference>
<protein>
    <recommendedName>
        <fullName evidence="2">MIT domain-containing protein</fullName>
    </recommendedName>
</protein>
<dbReference type="AlphaFoldDB" id="A0AAD9MUL5"/>
<dbReference type="Pfam" id="PF04212">
    <property type="entry name" value="MIT"/>
    <property type="match status" value="1"/>
</dbReference>
<dbReference type="InterPro" id="IPR045331">
    <property type="entry name" value="MITD1_N"/>
</dbReference>
<feature type="coiled-coil region" evidence="1">
    <location>
        <begin position="56"/>
        <end position="83"/>
    </location>
</feature>
<dbReference type="Gene3D" id="1.20.58.80">
    <property type="entry name" value="Phosphotransferase system, lactose/cellobiose-type IIA subunit"/>
    <property type="match status" value="1"/>
</dbReference>
<dbReference type="CDD" id="cd02685">
    <property type="entry name" value="MIT_C"/>
    <property type="match status" value="1"/>
</dbReference>
<dbReference type="Pfam" id="PF16565">
    <property type="entry name" value="MIT_C"/>
    <property type="match status" value="1"/>
</dbReference>
<feature type="domain" description="MIT" evidence="2">
    <location>
        <begin position="8"/>
        <end position="84"/>
    </location>
</feature>
<dbReference type="PANTHER" id="PTHR21222">
    <property type="entry name" value="MIT DOMAIN-CONTAINING PROTEIN 1"/>
    <property type="match status" value="1"/>
</dbReference>
<dbReference type="Proteomes" id="UP001208570">
    <property type="component" value="Unassembled WGS sequence"/>
</dbReference>
<keyword evidence="1" id="KW-0175">Coiled coil</keyword>
<reference evidence="3" key="1">
    <citation type="journal article" date="2023" name="Mol. Biol. Evol.">
        <title>Third-Generation Sequencing Reveals the Adaptive Role of the Epigenome in Three Deep-Sea Polychaetes.</title>
        <authorList>
            <person name="Perez M."/>
            <person name="Aroh O."/>
            <person name="Sun Y."/>
            <person name="Lan Y."/>
            <person name="Juniper S.K."/>
            <person name="Young C.R."/>
            <person name="Angers B."/>
            <person name="Qian P.Y."/>
        </authorList>
    </citation>
    <scope>NUCLEOTIDE SEQUENCE</scope>
    <source>
        <strain evidence="3">P08H-3</strain>
    </source>
</reference>
<sequence length="244" mass="28475">MAVNLDLVSHVSGATLLTRAVELDKAGRYTESLVFYESGIQQLMVLLKKIKEEDKKQHYRKKISEYMDRAEKIKDTIKKEKDAGKYHEQIKIQENGTGYSYNKIFQHFIDSLLTEVYVEDPYIRNIHQIYNFLRFCELFVSSECAKVKKIHLVTGMDENQQKTRLSELAESLTVHGIELVVDYSDTLHDREIKFNNGWIIKIGRGLDIYKPAPSKFSIGYCNFDLRPCHETTIDIFYSKDVQMK</sequence>
<dbReference type="SUPFAM" id="SSF116846">
    <property type="entry name" value="MIT domain"/>
    <property type="match status" value="1"/>
</dbReference>
<accession>A0AAD9MUL5</accession>
<dbReference type="SMART" id="SM00745">
    <property type="entry name" value="MIT"/>
    <property type="match status" value="1"/>
</dbReference>
<evidence type="ECO:0000256" key="1">
    <source>
        <dbReference type="SAM" id="Coils"/>
    </source>
</evidence>
<organism evidence="3 4">
    <name type="scientific">Paralvinella palmiformis</name>
    <dbReference type="NCBI Taxonomy" id="53620"/>
    <lineage>
        <taxon>Eukaryota</taxon>
        <taxon>Metazoa</taxon>
        <taxon>Spiralia</taxon>
        <taxon>Lophotrochozoa</taxon>
        <taxon>Annelida</taxon>
        <taxon>Polychaeta</taxon>
        <taxon>Sedentaria</taxon>
        <taxon>Canalipalpata</taxon>
        <taxon>Terebellida</taxon>
        <taxon>Terebelliformia</taxon>
        <taxon>Alvinellidae</taxon>
        <taxon>Paralvinella</taxon>
    </lineage>
</organism>
<dbReference type="InterPro" id="IPR032341">
    <property type="entry name" value="MITD1_C"/>
</dbReference>
<evidence type="ECO:0000313" key="4">
    <source>
        <dbReference type="Proteomes" id="UP001208570"/>
    </source>
</evidence>
<gene>
    <name evidence="3" type="ORF">LSH36_736g00069</name>
</gene>
<dbReference type="CDD" id="cd02683">
    <property type="entry name" value="MIT_1"/>
    <property type="match status" value="1"/>
</dbReference>
<dbReference type="InterPro" id="IPR036181">
    <property type="entry name" value="MIT_dom_sf"/>
</dbReference>
<dbReference type="EMBL" id="JAODUP010000736">
    <property type="protein sequence ID" value="KAK2144713.1"/>
    <property type="molecule type" value="Genomic_DNA"/>
</dbReference>
<dbReference type="PANTHER" id="PTHR21222:SF1">
    <property type="entry name" value="MIT DOMAIN-CONTAINING PROTEIN 1"/>
    <property type="match status" value="1"/>
</dbReference>
<keyword evidence="4" id="KW-1185">Reference proteome</keyword>
<proteinExistence type="predicted"/>
<evidence type="ECO:0000313" key="3">
    <source>
        <dbReference type="EMBL" id="KAK2144713.1"/>
    </source>
</evidence>
<dbReference type="InterPro" id="IPR052817">
    <property type="entry name" value="MIT_domain_contain_protein1"/>
</dbReference>
<evidence type="ECO:0000259" key="2">
    <source>
        <dbReference type="SMART" id="SM00745"/>
    </source>
</evidence>
<comment type="caution">
    <text evidence="3">The sequence shown here is derived from an EMBL/GenBank/DDBJ whole genome shotgun (WGS) entry which is preliminary data.</text>
</comment>
<name>A0AAD9MUL5_9ANNE</name>